<dbReference type="Gene3D" id="2.30.29.30">
    <property type="entry name" value="Pleckstrin-homology domain (PH domain)/Phosphotyrosine-binding domain (PTB)"/>
    <property type="match status" value="1"/>
</dbReference>
<accession>A0A5C6MQ77</accession>
<evidence type="ECO:0000259" key="7">
    <source>
        <dbReference type="PROSITE" id="PS01179"/>
    </source>
</evidence>
<feature type="compositionally biased region" description="Polar residues" evidence="6">
    <location>
        <begin position="1739"/>
        <end position="1751"/>
    </location>
</feature>
<keyword evidence="4 5" id="KW-0040">ANK repeat</keyword>
<dbReference type="InterPro" id="IPR006020">
    <property type="entry name" value="PTB/PI_dom"/>
</dbReference>
<feature type="compositionally biased region" description="Polar residues" evidence="6">
    <location>
        <begin position="1429"/>
        <end position="1439"/>
    </location>
</feature>
<dbReference type="EMBL" id="RHFK02000021">
    <property type="protein sequence ID" value="TWW56939.1"/>
    <property type="molecule type" value="Genomic_DNA"/>
</dbReference>
<feature type="repeat" description="ANK" evidence="5">
    <location>
        <begin position="163"/>
        <end position="195"/>
    </location>
</feature>
<feature type="compositionally biased region" description="Polar residues" evidence="6">
    <location>
        <begin position="650"/>
        <end position="659"/>
    </location>
</feature>
<feature type="region of interest" description="Disordered" evidence="6">
    <location>
        <begin position="383"/>
        <end position="531"/>
    </location>
</feature>
<sequence>MGKEQELLEAARTGNLAAVEKLLSGKRQSAGTGSGFSGTGGSGNSGGHGASSHPLSSLLSIWRGPNVNCVDSTGYTPLHHAALNGHSEVVEALLRNEALTNIADNKGCYPLHLAAWKGDEHIVKLLIHQGPSHPKLNEQSSVDHKEFKRCGPFDPYINAKNNANETPLHCAAQYGHTGVVRILLEELTDPTMRNNKFETPLDLAALYGRLEVVKLLLTAHPNLLSCNTKKHTPLHLASRNGHLPVVEVLLDAGMDINYETEKGSALHEAALFGKTDVVQKLLRAGIDVNMVDQKGLSALDVVKEMPSQKSREIAALILGHMTGKPPDIDLPPPPIPPPQESPRPSKKSDLDRMSELILRLAPGPEDESPYEALCEATSCLSLDSLTSGKSSDRDSGRPESEAGKKDRALHPTHAGPGHEEETCYTNNSVDERRELVEEEEDHTYELLLTAQTKIPASIPECQSGKYENTTTHSSNSVLPQHKATAPNDLRDPTKTKDTLHPTGWMGPQASADNSQSSQEQGAGVPEQFTGLLHGSSPVFDCSEDLFRLPGVQGSSQKRPEPQTPTKAKKEVTATPPAPSRPNMAAILTDCDPKAIYATVHKEPKDLGSGAASSVRTRPPGDLKLARSLSKSDSDLLVSPPNEEEGVLGNRSESVSNCSTGKKRLEKSPSFTSEWDEIEKIMTLIGAGIDFSRDQQYATPECRCYRLKGFSLLKRFPLSTGAAGRLLDQPVGDWLEHVGLPQYESKLLLNGFDDLHYMGSNVMEDQDLKEIGIADASHRKKILHAARSLPKVKALGCDGSSSLSSWLENLGLHEYLHNFLASGYRSLECVKNLWELEIVNVLKISLLGHRKRIIASLAERPYEEPPVKPPRLSQIRCHDLPVSQSSSPLSQMESGTGRSMDPLLPIGESGRKKVPDADFEEWYDEKPREPRLTLRPPSLATPYALVQNWHHQPEKLIFESCAYEASYLGSMLIKELRGTDSTQDACAKMRRSTEQMRKVPTIVLSITYKGVKFIDAANKNIIAEHEIRNISCAAQDPEDLCTFAYITKDLQTSHHYCHVFSTVDVNLTYEIILTLGQAFEVAYQLALQAQRTKQHQNLPSSDLIETKSSRPVPKPRGSVRKPGGDIAEQEGDSQSQGSTTWLVDPKESKRTISTKSAGFTAVLTVQTSAARRLLQARRAACIGSTVCWLLLCGHFGFRPVISVFRWEGRLFGPVEAFADGCLTNLVLLENTGGNGPTCLGIGFLVDRGSTRHPSLHYLPCAMAKSDTWPGGVAMESLSNMDSAESCDSVISLNSGSSEDSMEHLSAEERACLMYLEETIEALEVQEDSGLSNDEPESLSQAGKIDETRVRGNVSAKPREHQEETLEHHTEDEASTPTSAEDVSDDNTSPNLQAQPAAVASAVREVGPSPHQTRMLSLSKDESGRLKIVSTGGQQAQTSEMDLSLIPPPSDFMDEPGASSEPNKPRDAPPSAGISNNKLAVLELLRQRASTKVTQESQKQPPEQSSLSGSTSPLLSPSPEAPEPRSPPAVAPKPKKLPANIILKSHKAAPAPETISGHSAPSGSERLLMDPQKVRMEALRKLGLLKGDEVDTGPIRSPKQSPKTRRSWAAPSSPVSPASHTPPTTPSHTRSPSYVALQSPGPVSPLVLSKPPAVKSLHIVPAPAAFRDPDGPNNEGSPLQDASVYSPPNDGCAPNPEPSGQDASEESGKEPSAACGASSMGGHTASKETDSRRPPPACQPSGDSQKLPRSQGISVLICPRSENEDERRGALKRLGLLRD</sequence>
<feature type="region of interest" description="Disordered" evidence="6">
    <location>
        <begin position="27"/>
        <end position="51"/>
    </location>
</feature>
<dbReference type="Pfam" id="PF15385">
    <property type="entry name" value="SARG"/>
    <property type="match status" value="2"/>
</dbReference>
<dbReference type="Pfam" id="PF12796">
    <property type="entry name" value="Ank_2"/>
    <property type="match status" value="3"/>
</dbReference>
<feature type="domain" description="SAM" evidence="8">
    <location>
        <begin position="730"/>
        <end position="791"/>
    </location>
</feature>
<dbReference type="SMART" id="SM00454">
    <property type="entry name" value="SAM"/>
    <property type="match status" value="2"/>
</dbReference>
<evidence type="ECO:0000313" key="10">
    <source>
        <dbReference type="Proteomes" id="UP000324091"/>
    </source>
</evidence>
<comment type="subcellular location">
    <subcellularLocation>
        <location evidence="1">Cytoplasm</location>
    </subcellularLocation>
</comment>
<feature type="compositionally biased region" description="Basic and acidic residues" evidence="6">
    <location>
        <begin position="488"/>
        <end position="499"/>
    </location>
</feature>
<dbReference type="SUPFAM" id="SSF48403">
    <property type="entry name" value="Ankyrin repeat"/>
    <property type="match status" value="1"/>
</dbReference>
<feature type="compositionally biased region" description="Polar residues" evidence="6">
    <location>
        <begin position="465"/>
        <end position="478"/>
    </location>
</feature>
<feature type="compositionally biased region" description="Basic and acidic residues" evidence="6">
    <location>
        <begin position="618"/>
        <end position="633"/>
    </location>
</feature>
<dbReference type="InterPro" id="IPR041880">
    <property type="entry name" value="SAM_ANKS1_repeat1"/>
</dbReference>
<feature type="region of interest" description="Disordered" evidence="6">
    <location>
        <begin position="880"/>
        <end position="906"/>
    </location>
</feature>
<evidence type="ECO:0000256" key="4">
    <source>
        <dbReference type="ARBA" id="ARBA00023043"/>
    </source>
</evidence>
<evidence type="ECO:0000313" key="9">
    <source>
        <dbReference type="EMBL" id="TWW56939.1"/>
    </source>
</evidence>
<dbReference type="InterPro" id="IPR001660">
    <property type="entry name" value="SAM"/>
</dbReference>
<feature type="repeat" description="ANK" evidence="5">
    <location>
        <begin position="106"/>
        <end position="138"/>
    </location>
</feature>
<dbReference type="PROSITE" id="PS01179">
    <property type="entry name" value="PID"/>
    <property type="match status" value="1"/>
</dbReference>
<feature type="region of interest" description="Disordered" evidence="6">
    <location>
        <begin position="1325"/>
        <end position="1647"/>
    </location>
</feature>
<dbReference type="Gene3D" id="1.25.40.20">
    <property type="entry name" value="Ankyrin repeat-containing domain"/>
    <property type="match status" value="2"/>
</dbReference>
<keyword evidence="10" id="KW-1185">Reference proteome</keyword>
<feature type="region of interest" description="Disordered" evidence="6">
    <location>
        <begin position="321"/>
        <end position="350"/>
    </location>
</feature>
<dbReference type="Gene3D" id="1.10.150.50">
    <property type="entry name" value="Transcription Factor, Ets-1"/>
    <property type="match status" value="2"/>
</dbReference>
<evidence type="ECO:0000259" key="8">
    <source>
        <dbReference type="PROSITE" id="PS50105"/>
    </source>
</evidence>
<feature type="compositionally biased region" description="Low complexity" evidence="6">
    <location>
        <begin position="1605"/>
        <end position="1631"/>
    </location>
</feature>
<dbReference type="CDD" id="cd01274">
    <property type="entry name" value="PTB_Anks"/>
    <property type="match status" value="1"/>
</dbReference>
<dbReference type="InterPro" id="IPR041882">
    <property type="entry name" value="SAM_ANKS1_repeat2"/>
</dbReference>
<feature type="compositionally biased region" description="Polar residues" evidence="6">
    <location>
        <begin position="1131"/>
        <end position="1140"/>
    </location>
</feature>
<feature type="region of interest" description="Disordered" evidence="6">
    <location>
        <begin position="604"/>
        <end position="662"/>
    </location>
</feature>
<feature type="compositionally biased region" description="Low complexity" evidence="6">
    <location>
        <begin position="1493"/>
        <end position="1516"/>
    </location>
</feature>
<feature type="compositionally biased region" description="Pro residues" evidence="6">
    <location>
        <begin position="1517"/>
        <end position="1529"/>
    </location>
</feature>
<evidence type="ECO:0000256" key="6">
    <source>
        <dbReference type="SAM" id="MobiDB-lite"/>
    </source>
</evidence>
<feature type="repeat" description="ANK" evidence="5">
    <location>
        <begin position="261"/>
        <end position="293"/>
    </location>
</feature>
<dbReference type="InterPro" id="IPR036770">
    <property type="entry name" value="Ankyrin_rpt-contain_sf"/>
</dbReference>
<feature type="repeat" description="ANK" evidence="5">
    <location>
        <begin position="73"/>
        <end position="105"/>
    </location>
</feature>
<dbReference type="CDD" id="cd09499">
    <property type="entry name" value="SAM_AIDA1AB-like_repeat1"/>
    <property type="match status" value="1"/>
</dbReference>
<name>A0A5C6MQ77_9TELE</name>
<feature type="compositionally biased region" description="Low complexity" evidence="6">
    <location>
        <begin position="880"/>
        <end position="890"/>
    </location>
</feature>
<dbReference type="GO" id="GO:0005829">
    <property type="term" value="C:cytosol"/>
    <property type="evidence" value="ECO:0007669"/>
    <property type="project" value="TreeGrafter"/>
</dbReference>
<dbReference type="PANTHER" id="PTHR24174:SF4">
    <property type="entry name" value="ANKYRIN REPEAT AND SAM DOMAIN-CONTAINING PROTEIN 1A"/>
    <property type="match status" value="1"/>
</dbReference>
<dbReference type="InterPro" id="IPR011993">
    <property type="entry name" value="PH-like_dom_sf"/>
</dbReference>
<dbReference type="Proteomes" id="UP000324091">
    <property type="component" value="Chromosome 8"/>
</dbReference>
<keyword evidence="3" id="KW-0677">Repeat</keyword>
<dbReference type="GO" id="GO:0046875">
    <property type="term" value="F:ephrin receptor binding"/>
    <property type="evidence" value="ECO:0007669"/>
    <property type="project" value="TreeGrafter"/>
</dbReference>
<protein>
    <submittedName>
        <fullName evidence="9">Ankyrin repeat and SAM domain-containing protein 1A</fullName>
    </submittedName>
</protein>
<feature type="repeat" description="ANK" evidence="5">
    <location>
        <begin position="229"/>
        <end position="261"/>
    </location>
</feature>
<evidence type="ECO:0000256" key="5">
    <source>
        <dbReference type="PROSITE-ProRule" id="PRU00023"/>
    </source>
</evidence>
<dbReference type="SUPFAM" id="SSF50729">
    <property type="entry name" value="PH domain-like"/>
    <property type="match status" value="1"/>
</dbReference>
<evidence type="ECO:0000256" key="3">
    <source>
        <dbReference type="ARBA" id="ARBA00022737"/>
    </source>
</evidence>
<feature type="compositionally biased region" description="Basic and acidic residues" evidence="6">
    <location>
        <begin position="1355"/>
        <end position="1370"/>
    </location>
</feature>
<feature type="domain" description="SAM" evidence="8">
    <location>
        <begin position="797"/>
        <end position="856"/>
    </location>
</feature>
<dbReference type="PANTHER" id="PTHR24174">
    <property type="entry name" value="ANKYRIN REPEAT AND STERILE ALPHA MOTIF DOMAIN-CONTAINING PROTEIN 1"/>
    <property type="match status" value="1"/>
</dbReference>
<proteinExistence type="predicted"/>
<dbReference type="PROSITE" id="PS50297">
    <property type="entry name" value="ANK_REP_REGION"/>
    <property type="match status" value="5"/>
</dbReference>
<keyword evidence="2" id="KW-0963">Cytoplasm</keyword>
<dbReference type="FunFam" id="1.25.40.20:FF:000099">
    <property type="entry name" value="ankyrin repeat and sterile alpha motif domain-containing protein 1B isoform X5"/>
    <property type="match status" value="1"/>
</dbReference>
<dbReference type="PROSITE" id="PS50088">
    <property type="entry name" value="ANK_REPEAT"/>
    <property type="match status" value="6"/>
</dbReference>
<dbReference type="PRINTS" id="PR01415">
    <property type="entry name" value="ANKYRIN"/>
</dbReference>
<dbReference type="Pfam" id="PF00536">
    <property type="entry name" value="SAM_1"/>
    <property type="match status" value="2"/>
</dbReference>
<reference evidence="9 10" key="1">
    <citation type="submission" date="2019-04" db="EMBL/GenBank/DDBJ databases">
        <title>Chromosome genome assembly for Takifugu flavidus.</title>
        <authorList>
            <person name="Xiao S."/>
        </authorList>
    </citation>
    <scope>NUCLEOTIDE SEQUENCE [LARGE SCALE GENOMIC DNA]</scope>
    <source>
        <strain evidence="9">HTHZ2018</strain>
        <tissue evidence="9">Muscle</tissue>
    </source>
</reference>
<feature type="repeat" description="ANK" evidence="5">
    <location>
        <begin position="196"/>
        <end position="228"/>
    </location>
</feature>
<gene>
    <name evidence="9" type="ORF">D4764_08G0009260</name>
</gene>
<evidence type="ECO:0000256" key="2">
    <source>
        <dbReference type="ARBA" id="ARBA00022490"/>
    </source>
</evidence>
<feature type="region of interest" description="Disordered" evidence="6">
    <location>
        <begin position="1095"/>
        <end position="1143"/>
    </location>
</feature>
<feature type="region of interest" description="Disordered" evidence="6">
    <location>
        <begin position="1661"/>
        <end position="1765"/>
    </location>
</feature>
<feature type="compositionally biased region" description="Polar residues" evidence="6">
    <location>
        <begin position="1373"/>
        <end position="1392"/>
    </location>
</feature>
<dbReference type="GO" id="GO:0048013">
    <property type="term" value="P:ephrin receptor signaling pathway"/>
    <property type="evidence" value="ECO:0007669"/>
    <property type="project" value="TreeGrafter"/>
</dbReference>
<dbReference type="InterPro" id="IPR002110">
    <property type="entry name" value="Ankyrin_rpt"/>
</dbReference>
<dbReference type="InterPro" id="IPR033635">
    <property type="entry name" value="ANKS1/Caskin"/>
</dbReference>
<feature type="compositionally biased region" description="Polar residues" evidence="6">
    <location>
        <begin position="510"/>
        <end position="520"/>
    </location>
</feature>
<dbReference type="InterPro" id="IPR013761">
    <property type="entry name" value="SAM/pointed_sf"/>
</dbReference>
<dbReference type="CDD" id="cd09500">
    <property type="entry name" value="SAM_AIDA1AB-like_repeat2"/>
    <property type="match status" value="1"/>
</dbReference>
<feature type="compositionally biased region" description="Gly residues" evidence="6">
    <location>
        <begin position="32"/>
        <end position="49"/>
    </location>
</feature>
<dbReference type="Pfam" id="PF00640">
    <property type="entry name" value="PID"/>
    <property type="match status" value="1"/>
</dbReference>
<feature type="compositionally biased region" description="Pro residues" evidence="6">
    <location>
        <begin position="328"/>
        <end position="341"/>
    </location>
</feature>
<dbReference type="SUPFAM" id="SSF47769">
    <property type="entry name" value="SAM/Pointed domain"/>
    <property type="match status" value="2"/>
</dbReference>
<organism evidence="9 10">
    <name type="scientific">Takifugu flavidus</name>
    <name type="common">sansaifugu</name>
    <dbReference type="NCBI Taxonomy" id="433684"/>
    <lineage>
        <taxon>Eukaryota</taxon>
        <taxon>Metazoa</taxon>
        <taxon>Chordata</taxon>
        <taxon>Craniata</taxon>
        <taxon>Vertebrata</taxon>
        <taxon>Euteleostomi</taxon>
        <taxon>Actinopterygii</taxon>
        <taxon>Neopterygii</taxon>
        <taxon>Teleostei</taxon>
        <taxon>Neoteleostei</taxon>
        <taxon>Acanthomorphata</taxon>
        <taxon>Eupercaria</taxon>
        <taxon>Tetraodontiformes</taxon>
        <taxon>Tetradontoidea</taxon>
        <taxon>Tetraodontidae</taxon>
        <taxon>Takifugu</taxon>
    </lineage>
</organism>
<dbReference type="PROSITE" id="PS50105">
    <property type="entry name" value="SAM_DOMAIN"/>
    <property type="match status" value="2"/>
</dbReference>
<dbReference type="SMART" id="SM00248">
    <property type="entry name" value="ANK"/>
    <property type="match status" value="6"/>
</dbReference>
<evidence type="ECO:0000256" key="1">
    <source>
        <dbReference type="ARBA" id="ARBA00004496"/>
    </source>
</evidence>
<feature type="domain" description="PID" evidence="7">
    <location>
        <begin position="959"/>
        <end position="1088"/>
    </location>
</feature>
<comment type="caution">
    <text evidence="9">The sequence shown here is derived from an EMBL/GenBank/DDBJ whole genome shotgun (WGS) entry which is preliminary data.</text>
</comment>
<feature type="region of interest" description="Disordered" evidence="6">
    <location>
        <begin position="549"/>
        <end position="584"/>
    </location>
</feature>
<feature type="compositionally biased region" description="Basic and acidic residues" evidence="6">
    <location>
        <begin position="390"/>
        <end position="409"/>
    </location>
</feature>
<dbReference type="SMART" id="SM00462">
    <property type="entry name" value="PTB"/>
    <property type="match status" value="1"/>
</dbReference>